<name>A0ABP0DWK6_9PEZI</name>
<dbReference type="Proteomes" id="UP001642502">
    <property type="component" value="Unassembled WGS sequence"/>
</dbReference>
<evidence type="ECO:0000313" key="2">
    <source>
        <dbReference type="EMBL" id="CAK7272614.1"/>
    </source>
</evidence>
<feature type="region of interest" description="Disordered" evidence="1">
    <location>
        <begin position="179"/>
        <end position="207"/>
    </location>
</feature>
<feature type="compositionally biased region" description="Low complexity" evidence="1">
    <location>
        <begin position="180"/>
        <end position="196"/>
    </location>
</feature>
<accession>A0ABP0DWK6</accession>
<evidence type="ECO:0000256" key="1">
    <source>
        <dbReference type="SAM" id="MobiDB-lite"/>
    </source>
</evidence>
<reference evidence="2 3" key="1">
    <citation type="submission" date="2024-01" db="EMBL/GenBank/DDBJ databases">
        <authorList>
            <person name="Allen C."/>
            <person name="Tagirdzhanova G."/>
        </authorList>
    </citation>
    <scope>NUCLEOTIDE SEQUENCE [LARGE SCALE GENOMIC DNA]</scope>
    <source>
        <strain evidence="2 3">CBS 119000</strain>
    </source>
</reference>
<protein>
    <submittedName>
        <fullName evidence="2">Uncharacterized protein</fullName>
    </submittedName>
</protein>
<sequence>MYIVRLCIVCISFTHGVLRLNRRSSSHQLLDRYSSCVSAGSTGILTVTATAGAGGFENGPFEEGGGPFGGPFGWESQSKWPSNDATTTFTTTGCSWATQGWFGGGGWGDGDGSGGGIWGDGGFWGRSQTGWAYRTVTKTVTTTFTSVGNLVTATGIATVEMAVSGRQTSATTLFHAKATGSAGSQSGGVSTSSGSGPARPLGSGSGGNGKADGLAAVKIMALALGTLIAAIGML</sequence>
<keyword evidence="3" id="KW-1185">Reference proteome</keyword>
<dbReference type="EMBL" id="CAWUON010000093">
    <property type="protein sequence ID" value="CAK7272614.1"/>
    <property type="molecule type" value="Genomic_DNA"/>
</dbReference>
<evidence type="ECO:0000313" key="3">
    <source>
        <dbReference type="Proteomes" id="UP001642502"/>
    </source>
</evidence>
<proteinExistence type="predicted"/>
<gene>
    <name evidence="2" type="ORF">SEPCBS119000_005219</name>
</gene>
<organism evidence="2 3">
    <name type="scientific">Sporothrix epigloea</name>
    <dbReference type="NCBI Taxonomy" id="1892477"/>
    <lineage>
        <taxon>Eukaryota</taxon>
        <taxon>Fungi</taxon>
        <taxon>Dikarya</taxon>
        <taxon>Ascomycota</taxon>
        <taxon>Pezizomycotina</taxon>
        <taxon>Sordariomycetes</taxon>
        <taxon>Sordariomycetidae</taxon>
        <taxon>Ophiostomatales</taxon>
        <taxon>Ophiostomataceae</taxon>
        <taxon>Sporothrix</taxon>
    </lineage>
</organism>
<comment type="caution">
    <text evidence="2">The sequence shown here is derived from an EMBL/GenBank/DDBJ whole genome shotgun (WGS) entry which is preliminary data.</text>
</comment>